<dbReference type="InterPro" id="IPR029044">
    <property type="entry name" value="Nucleotide-diphossugar_trans"/>
</dbReference>
<dbReference type="PANTHER" id="PTHR43584:SF8">
    <property type="entry name" value="N-ACETYLMURAMATE ALPHA-1-PHOSPHATE URIDYLYLTRANSFERASE"/>
    <property type="match status" value="1"/>
</dbReference>
<protein>
    <submittedName>
        <fullName evidence="4">Nucleotidyltransferase family protein</fullName>
    </submittedName>
</protein>
<accession>A0A545T3J0</accession>
<dbReference type="Gene3D" id="3.90.550.10">
    <property type="entry name" value="Spore Coat Polysaccharide Biosynthesis Protein SpsA, Chain A"/>
    <property type="match status" value="1"/>
</dbReference>
<keyword evidence="2" id="KW-0548">Nucleotidyltransferase</keyword>
<reference evidence="4 5" key="1">
    <citation type="submission" date="2019-06" db="EMBL/GenBank/DDBJ databases">
        <title>Whole genome sequence for Cellvibrionaceae sp. R142.</title>
        <authorList>
            <person name="Wang G."/>
        </authorList>
    </citation>
    <scope>NUCLEOTIDE SEQUENCE [LARGE SCALE GENOMIC DNA]</scope>
    <source>
        <strain evidence="4 5">R142</strain>
    </source>
</reference>
<evidence type="ECO:0000259" key="3">
    <source>
        <dbReference type="Pfam" id="PF00483"/>
    </source>
</evidence>
<gene>
    <name evidence="4" type="ORF">FKG94_19240</name>
</gene>
<organism evidence="4 5">
    <name type="scientific">Exilibacterium tricleocarpae</name>
    <dbReference type="NCBI Taxonomy" id="2591008"/>
    <lineage>
        <taxon>Bacteria</taxon>
        <taxon>Pseudomonadati</taxon>
        <taxon>Pseudomonadota</taxon>
        <taxon>Gammaproteobacteria</taxon>
        <taxon>Cellvibrionales</taxon>
        <taxon>Cellvibrionaceae</taxon>
        <taxon>Exilibacterium</taxon>
    </lineage>
</organism>
<proteinExistence type="predicted"/>
<dbReference type="OrthoDB" id="9788272at2"/>
<dbReference type="GO" id="GO:0016779">
    <property type="term" value="F:nucleotidyltransferase activity"/>
    <property type="evidence" value="ECO:0007669"/>
    <property type="project" value="UniProtKB-KW"/>
</dbReference>
<dbReference type="InterPro" id="IPR054790">
    <property type="entry name" value="MurU"/>
</dbReference>
<comment type="caution">
    <text evidence="4">The sequence shown here is derived from an EMBL/GenBank/DDBJ whole genome shotgun (WGS) entry which is preliminary data.</text>
</comment>
<dbReference type="InterPro" id="IPR050065">
    <property type="entry name" value="GlmU-like"/>
</dbReference>
<dbReference type="AlphaFoldDB" id="A0A545T3J0"/>
<dbReference type="PANTHER" id="PTHR43584">
    <property type="entry name" value="NUCLEOTIDYL TRANSFERASE"/>
    <property type="match status" value="1"/>
</dbReference>
<evidence type="ECO:0000313" key="4">
    <source>
        <dbReference type="EMBL" id="TQV71784.1"/>
    </source>
</evidence>
<dbReference type="CDD" id="cd06422">
    <property type="entry name" value="NTP_transferase_like_1"/>
    <property type="match status" value="1"/>
</dbReference>
<feature type="domain" description="Nucleotidyl transferase" evidence="3">
    <location>
        <begin position="2"/>
        <end position="126"/>
    </location>
</feature>
<dbReference type="EMBL" id="VHSG01000020">
    <property type="protein sequence ID" value="TQV71784.1"/>
    <property type="molecule type" value="Genomic_DNA"/>
</dbReference>
<evidence type="ECO:0000256" key="2">
    <source>
        <dbReference type="ARBA" id="ARBA00022695"/>
    </source>
</evidence>
<name>A0A545T3J0_9GAMM</name>
<dbReference type="NCBIfam" id="NF045761">
    <property type="entry name" value="NAMPUrTaseMurU"/>
    <property type="match status" value="1"/>
</dbReference>
<dbReference type="Pfam" id="PF00483">
    <property type="entry name" value="NTP_transferase"/>
    <property type="match status" value="1"/>
</dbReference>
<sequence length="229" mass="25455">MKAMVFAAGLGKRMMPLTKHTPKPMLRAGGKPLIEYHIERLSEAGITELVINVAYLGEKIKHFCGDGSRWGVSIAYSEESRPLETGGGLSRALPLLGAEPFVVINSDIWTDYPLQQLRALPLRAAALGHLVLVPNPSHNRGGDYSMDEDGFLSLPRGGADAGVRHTFSGISLIRPEMIQNYPRRREVFRMVEMLNYYLPRRRLTAEVFTGTWRDIGSPERLAALEKDIG</sequence>
<keyword evidence="1 4" id="KW-0808">Transferase</keyword>
<dbReference type="InterPro" id="IPR005835">
    <property type="entry name" value="NTP_transferase_dom"/>
</dbReference>
<evidence type="ECO:0000256" key="1">
    <source>
        <dbReference type="ARBA" id="ARBA00022679"/>
    </source>
</evidence>
<dbReference type="RefSeq" id="WP_142928560.1">
    <property type="nucleotide sequence ID" value="NZ_ML660099.1"/>
</dbReference>
<dbReference type="Proteomes" id="UP000319732">
    <property type="component" value="Unassembled WGS sequence"/>
</dbReference>
<evidence type="ECO:0000313" key="5">
    <source>
        <dbReference type="Proteomes" id="UP000319732"/>
    </source>
</evidence>
<dbReference type="SUPFAM" id="SSF53448">
    <property type="entry name" value="Nucleotide-diphospho-sugar transferases"/>
    <property type="match status" value="1"/>
</dbReference>
<keyword evidence="5" id="KW-1185">Reference proteome</keyword>